<dbReference type="EMBL" id="FP565814">
    <property type="protein sequence ID" value="CBH25243.1"/>
    <property type="molecule type" value="Genomic_DNA"/>
</dbReference>
<evidence type="ECO:0000256" key="4">
    <source>
        <dbReference type="PROSITE-ProRule" id="PRU00433"/>
    </source>
</evidence>
<proteinExistence type="predicted"/>
<dbReference type="PANTHER" id="PTHR40394">
    <property type="entry name" value="LIPOPROTEIN-RELATED"/>
    <property type="match status" value="1"/>
</dbReference>
<dbReference type="GO" id="GO:0046872">
    <property type="term" value="F:metal ion binding"/>
    <property type="evidence" value="ECO:0007669"/>
    <property type="project" value="UniProtKB-KW"/>
</dbReference>
<keyword evidence="3 4" id="KW-0408">Iron</keyword>
<evidence type="ECO:0000259" key="6">
    <source>
        <dbReference type="PROSITE" id="PS51007"/>
    </source>
</evidence>
<name>D5HB38_SALRM</name>
<protein>
    <recommendedName>
        <fullName evidence="6">Cytochrome c domain-containing protein</fullName>
    </recommendedName>
</protein>
<evidence type="ECO:0000256" key="5">
    <source>
        <dbReference type="SAM" id="MobiDB-lite"/>
    </source>
</evidence>
<reference evidence="8" key="2">
    <citation type="submission" date="2010-04" db="EMBL/GenBank/DDBJ databases">
        <title>Genome sequence of Salinibacter ruber M8.</title>
        <authorList>
            <consortium name="Genoscope"/>
        </authorList>
    </citation>
    <scope>NUCLEOTIDE SEQUENCE [LARGE SCALE GENOMIC DNA]</scope>
    <source>
        <strain evidence="8">M8</strain>
    </source>
</reference>
<dbReference type="PANTHER" id="PTHR40394:SF2">
    <property type="entry name" value="QUINOL:CYTOCHROME C OXIDOREDUCTASE MEMBRANE PROTEIN"/>
    <property type="match status" value="1"/>
</dbReference>
<evidence type="ECO:0000313" key="7">
    <source>
        <dbReference type="EMBL" id="CBH25243.1"/>
    </source>
</evidence>
<dbReference type="Pfam" id="PF13442">
    <property type="entry name" value="Cytochrome_CBB3"/>
    <property type="match status" value="1"/>
</dbReference>
<dbReference type="PROSITE" id="PS51007">
    <property type="entry name" value="CYTC"/>
    <property type="match status" value="1"/>
</dbReference>
<dbReference type="SUPFAM" id="SSF46626">
    <property type="entry name" value="Cytochrome c"/>
    <property type="match status" value="1"/>
</dbReference>
<sequence length="235" mass="25639">MMPHRSVPSAFSLDFPARPMRRLFVTGLMLVALLLAGCRGTQSDNPPFHMNLDMDFQPKFGPQEANPYFEDGAAMRAPVSGTVPRGELRDSSALYQGRTADGDYVDQIPIAVNREVLERGRERYEIQCSVCHGKTGDGNGVIMRGDYGYTPAPSYHVGRLRESPDGYLYDVIANGVRSMPAYGQKVSVMDRWAIVAYIRALQRSQNATPDDLPPGERAKLGAAPEGGATAQAGTE</sequence>
<keyword evidence="1 4" id="KW-0349">Heme</keyword>
<dbReference type="PATRIC" id="fig|761659.10.peg.2527"/>
<dbReference type="Gene3D" id="1.10.760.10">
    <property type="entry name" value="Cytochrome c-like domain"/>
    <property type="match status" value="1"/>
</dbReference>
<reference evidence="7 8" key="1">
    <citation type="journal article" date="2010" name="ISME J.">
        <title>Fine-scale evolution: genomic, phenotypic and ecological differentiation in two coexisting Salinibacter ruber strains.</title>
        <authorList>
            <person name="Pena A."/>
            <person name="Teeling H."/>
            <person name="Huerta-Cepas J."/>
            <person name="Santos F."/>
            <person name="Yarza P."/>
            <person name="Brito-Echeverria J."/>
            <person name="Lucio M."/>
            <person name="Schmitt-Kopplin P."/>
            <person name="Meseguer I."/>
            <person name="Schenowitz C."/>
            <person name="Dossat C."/>
            <person name="Barbe V."/>
            <person name="Dopazo J."/>
            <person name="Rossello-Mora R."/>
            <person name="Schuler M."/>
            <person name="Glockner F.O."/>
            <person name="Amann R."/>
            <person name="Gabaldon T."/>
            <person name="Anton J."/>
        </authorList>
    </citation>
    <scope>NUCLEOTIDE SEQUENCE [LARGE SCALE GENOMIC DNA]</scope>
    <source>
        <strain evidence="7 8">M8</strain>
    </source>
</reference>
<accession>D5HB38</accession>
<feature type="domain" description="Cytochrome c" evidence="6">
    <location>
        <begin position="115"/>
        <end position="202"/>
    </location>
</feature>
<dbReference type="InterPro" id="IPR009056">
    <property type="entry name" value="Cyt_c-like_dom"/>
</dbReference>
<dbReference type="KEGG" id="srm:SRM_02322"/>
<evidence type="ECO:0000256" key="3">
    <source>
        <dbReference type="ARBA" id="ARBA00023004"/>
    </source>
</evidence>
<gene>
    <name evidence="7" type="ordered locus">SRM_02322</name>
</gene>
<feature type="region of interest" description="Disordered" evidence="5">
    <location>
        <begin position="205"/>
        <end position="235"/>
    </location>
</feature>
<dbReference type="AlphaFoldDB" id="D5HB38"/>
<evidence type="ECO:0000256" key="1">
    <source>
        <dbReference type="ARBA" id="ARBA00022617"/>
    </source>
</evidence>
<dbReference type="Proteomes" id="UP000000933">
    <property type="component" value="Chromosome"/>
</dbReference>
<keyword evidence="2 4" id="KW-0479">Metal-binding</keyword>
<dbReference type="HOGENOM" id="CLU_088548_1_0_10"/>
<dbReference type="GO" id="GO:0020037">
    <property type="term" value="F:heme binding"/>
    <property type="evidence" value="ECO:0007669"/>
    <property type="project" value="InterPro"/>
</dbReference>
<organism evidence="7 8">
    <name type="scientific">Salinibacter ruber (strain M8)</name>
    <dbReference type="NCBI Taxonomy" id="761659"/>
    <lineage>
        <taxon>Bacteria</taxon>
        <taxon>Pseudomonadati</taxon>
        <taxon>Rhodothermota</taxon>
        <taxon>Rhodothermia</taxon>
        <taxon>Rhodothermales</taxon>
        <taxon>Salinibacteraceae</taxon>
        <taxon>Salinibacter</taxon>
    </lineage>
</organism>
<evidence type="ECO:0000256" key="2">
    <source>
        <dbReference type="ARBA" id="ARBA00022723"/>
    </source>
</evidence>
<dbReference type="GO" id="GO:0009055">
    <property type="term" value="F:electron transfer activity"/>
    <property type="evidence" value="ECO:0007669"/>
    <property type="project" value="InterPro"/>
</dbReference>
<evidence type="ECO:0000313" key="8">
    <source>
        <dbReference type="Proteomes" id="UP000000933"/>
    </source>
</evidence>
<dbReference type="InterPro" id="IPR036909">
    <property type="entry name" value="Cyt_c-like_dom_sf"/>
</dbReference>